<feature type="domain" description="FCP1 homology" evidence="2">
    <location>
        <begin position="333"/>
        <end position="491"/>
    </location>
</feature>
<gene>
    <name evidence="3" type="ORF">EI97DRAFT_373843</name>
</gene>
<dbReference type="CDD" id="cd07521">
    <property type="entry name" value="HAD_FCP1-like"/>
    <property type="match status" value="1"/>
</dbReference>
<feature type="region of interest" description="Disordered" evidence="1">
    <location>
        <begin position="1"/>
        <end position="262"/>
    </location>
</feature>
<organism evidence="3 4">
    <name type="scientific">Westerdykella ornata</name>
    <dbReference type="NCBI Taxonomy" id="318751"/>
    <lineage>
        <taxon>Eukaryota</taxon>
        <taxon>Fungi</taxon>
        <taxon>Dikarya</taxon>
        <taxon>Ascomycota</taxon>
        <taxon>Pezizomycotina</taxon>
        <taxon>Dothideomycetes</taxon>
        <taxon>Pleosporomycetidae</taxon>
        <taxon>Pleosporales</taxon>
        <taxon>Sporormiaceae</taxon>
        <taxon>Westerdykella</taxon>
    </lineage>
</organism>
<dbReference type="InterPro" id="IPR004274">
    <property type="entry name" value="FCP1_dom"/>
</dbReference>
<dbReference type="GO" id="GO:0016791">
    <property type="term" value="F:phosphatase activity"/>
    <property type="evidence" value="ECO:0007669"/>
    <property type="project" value="InterPro"/>
</dbReference>
<proteinExistence type="predicted"/>
<evidence type="ECO:0000313" key="4">
    <source>
        <dbReference type="Proteomes" id="UP000800097"/>
    </source>
</evidence>
<name>A0A6A6JP78_WESOR</name>
<dbReference type="PANTHER" id="PTHR12210">
    <property type="entry name" value="DULLARD PROTEIN PHOSPHATASE"/>
    <property type="match status" value="1"/>
</dbReference>
<dbReference type="InterPro" id="IPR036412">
    <property type="entry name" value="HAD-like_sf"/>
</dbReference>
<dbReference type="Proteomes" id="UP000800097">
    <property type="component" value="Unassembled WGS sequence"/>
</dbReference>
<feature type="compositionally biased region" description="Polar residues" evidence="1">
    <location>
        <begin position="122"/>
        <end position="138"/>
    </location>
</feature>
<evidence type="ECO:0000313" key="3">
    <source>
        <dbReference type="EMBL" id="KAF2277708.1"/>
    </source>
</evidence>
<feature type="compositionally biased region" description="Basic and acidic residues" evidence="1">
    <location>
        <begin position="157"/>
        <end position="175"/>
    </location>
</feature>
<dbReference type="Pfam" id="PF03031">
    <property type="entry name" value="NIF"/>
    <property type="match status" value="1"/>
</dbReference>
<feature type="region of interest" description="Disordered" evidence="1">
    <location>
        <begin position="286"/>
        <end position="306"/>
    </location>
</feature>
<dbReference type="GO" id="GO:1904262">
    <property type="term" value="P:negative regulation of TORC1 signaling"/>
    <property type="evidence" value="ECO:0007669"/>
    <property type="project" value="UniProtKB-ARBA"/>
</dbReference>
<feature type="compositionally biased region" description="Basic and acidic residues" evidence="1">
    <location>
        <begin position="242"/>
        <end position="262"/>
    </location>
</feature>
<protein>
    <submittedName>
        <fullName evidence="3">NIF-domain-containing protein</fullName>
    </submittedName>
</protein>
<evidence type="ECO:0000256" key="1">
    <source>
        <dbReference type="SAM" id="MobiDB-lite"/>
    </source>
</evidence>
<dbReference type="OrthoDB" id="277011at2759"/>
<dbReference type="GO" id="GO:0045944">
    <property type="term" value="P:positive regulation of transcription by RNA polymerase II"/>
    <property type="evidence" value="ECO:0007669"/>
    <property type="project" value="UniProtKB-ARBA"/>
</dbReference>
<dbReference type="GO" id="GO:0034198">
    <property type="term" value="P:cellular response to amino acid starvation"/>
    <property type="evidence" value="ECO:0007669"/>
    <property type="project" value="UniProtKB-ARBA"/>
</dbReference>
<reference evidence="3" key="1">
    <citation type="journal article" date="2020" name="Stud. Mycol.">
        <title>101 Dothideomycetes genomes: a test case for predicting lifestyles and emergence of pathogens.</title>
        <authorList>
            <person name="Haridas S."/>
            <person name="Albert R."/>
            <person name="Binder M."/>
            <person name="Bloem J."/>
            <person name="Labutti K."/>
            <person name="Salamov A."/>
            <person name="Andreopoulos B."/>
            <person name="Baker S."/>
            <person name="Barry K."/>
            <person name="Bills G."/>
            <person name="Bluhm B."/>
            <person name="Cannon C."/>
            <person name="Castanera R."/>
            <person name="Culley D."/>
            <person name="Daum C."/>
            <person name="Ezra D."/>
            <person name="Gonzalez J."/>
            <person name="Henrissat B."/>
            <person name="Kuo A."/>
            <person name="Liang C."/>
            <person name="Lipzen A."/>
            <person name="Lutzoni F."/>
            <person name="Magnuson J."/>
            <person name="Mondo S."/>
            <person name="Nolan M."/>
            <person name="Ohm R."/>
            <person name="Pangilinan J."/>
            <person name="Park H.-J."/>
            <person name="Ramirez L."/>
            <person name="Alfaro M."/>
            <person name="Sun H."/>
            <person name="Tritt A."/>
            <person name="Yoshinaga Y."/>
            <person name="Zwiers L.-H."/>
            <person name="Turgeon B."/>
            <person name="Goodwin S."/>
            <person name="Spatafora J."/>
            <person name="Crous P."/>
            <person name="Grigoriev I."/>
        </authorList>
    </citation>
    <scope>NUCLEOTIDE SEQUENCE</scope>
    <source>
        <strain evidence="3">CBS 379.55</strain>
    </source>
</reference>
<dbReference type="Gene3D" id="3.40.50.1000">
    <property type="entry name" value="HAD superfamily/HAD-like"/>
    <property type="match status" value="1"/>
</dbReference>
<feature type="compositionally biased region" description="Polar residues" evidence="1">
    <location>
        <begin position="58"/>
        <end position="70"/>
    </location>
</feature>
<keyword evidence="4" id="KW-1185">Reference proteome</keyword>
<dbReference type="SUPFAM" id="SSF56784">
    <property type="entry name" value="HAD-like"/>
    <property type="match status" value="1"/>
</dbReference>
<evidence type="ECO:0000259" key="2">
    <source>
        <dbReference type="PROSITE" id="PS50969"/>
    </source>
</evidence>
<feature type="non-terminal residue" evidence="3">
    <location>
        <position position="1"/>
    </location>
</feature>
<dbReference type="InterPro" id="IPR050365">
    <property type="entry name" value="TIM50"/>
</dbReference>
<dbReference type="InterPro" id="IPR011948">
    <property type="entry name" value="Dullard_phosphatase"/>
</dbReference>
<accession>A0A6A6JP78</accession>
<dbReference type="InterPro" id="IPR023214">
    <property type="entry name" value="HAD_sf"/>
</dbReference>
<dbReference type="AlphaFoldDB" id="A0A6A6JP78"/>
<dbReference type="EMBL" id="ML986489">
    <property type="protein sequence ID" value="KAF2277708.1"/>
    <property type="molecule type" value="Genomic_DNA"/>
</dbReference>
<dbReference type="FunFam" id="3.40.50.1000:FF:000043">
    <property type="entry name" value="General stress response phosphoprotein phosphatase Psr1/2"/>
    <property type="match status" value="1"/>
</dbReference>
<sequence length="507" mass="55346">EGKPKKKRSFLSIPRSSSHSKDDESTPTGTGLSGATAADSDSVDRGSKRSFGRRRAGSTASSKRSQQKAATTEKVDPPPAVPVSEPRPASSNKSSRAKKGGLLACLPCFAPKGTLDDEPTENVKQTSSVKPTRTTQSAPAKKPEQSALESSTGNSKRPVDEKTGETYGVEREKAAHGGGATERNPSTDGPPRITTRTSSAKKSQEQPLPPLPNHSGRTEAMAVPEIGVQGPTPVPSPTQRRPSVEGEQLIHDQTPEQHQRDNDLEMRDVPLSSDDVHAEELATVEQTQKHVTVPEVPPPPPLQQHDKEVEGRRQSEVEVFPAKQSLLPPIRPEHKGKKCLVLDLDETLVHSSFKILHQADFTIPVEIEGQYHNVYVIKRPGVDAFMKRVGELYEVVVFTASVSKYGDPLLDQLDIHGVVHHRLFRESCYNHQGNYVKDLSQIGRDLKETIIIDNSPTSYIFHPQHAVPISSWFSDAHDNELLDLIPVLEDLAGPQVGDVSLVLDVAL</sequence>
<dbReference type="GeneID" id="54548590"/>
<dbReference type="PROSITE" id="PS50969">
    <property type="entry name" value="FCP1"/>
    <property type="match status" value="1"/>
</dbReference>
<dbReference type="RefSeq" id="XP_033655247.1">
    <property type="nucleotide sequence ID" value="XM_033795415.1"/>
</dbReference>
<dbReference type="SMART" id="SM00577">
    <property type="entry name" value="CPDc"/>
    <property type="match status" value="1"/>
</dbReference>
<dbReference type="GO" id="GO:0009651">
    <property type="term" value="P:response to salt stress"/>
    <property type="evidence" value="ECO:0007669"/>
    <property type="project" value="UniProtKB-ARBA"/>
</dbReference>
<feature type="compositionally biased region" description="Low complexity" evidence="1">
    <location>
        <begin position="82"/>
        <end position="91"/>
    </location>
</feature>
<dbReference type="NCBIfam" id="TIGR02251">
    <property type="entry name" value="HIF-SF_euk"/>
    <property type="match status" value="1"/>
</dbReference>